<organism evidence="2 3">
    <name type="scientific">Saponaria officinalis</name>
    <name type="common">Common soapwort</name>
    <name type="synonym">Lychnis saponaria</name>
    <dbReference type="NCBI Taxonomy" id="3572"/>
    <lineage>
        <taxon>Eukaryota</taxon>
        <taxon>Viridiplantae</taxon>
        <taxon>Streptophyta</taxon>
        <taxon>Embryophyta</taxon>
        <taxon>Tracheophyta</taxon>
        <taxon>Spermatophyta</taxon>
        <taxon>Magnoliopsida</taxon>
        <taxon>eudicotyledons</taxon>
        <taxon>Gunneridae</taxon>
        <taxon>Pentapetalae</taxon>
        <taxon>Caryophyllales</taxon>
        <taxon>Caryophyllaceae</taxon>
        <taxon>Caryophylleae</taxon>
        <taxon>Saponaria</taxon>
    </lineage>
</organism>
<feature type="transmembrane region" description="Helical" evidence="1">
    <location>
        <begin position="131"/>
        <end position="151"/>
    </location>
</feature>
<gene>
    <name evidence="2" type="ORF">RND81_04G224100</name>
</gene>
<comment type="caution">
    <text evidence="2">The sequence shown here is derived from an EMBL/GenBank/DDBJ whole genome shotgun (WGS) entry which is preliminary data.</text>
</comment>
<feature type="transmembrane region" description="Helical" evidence="1">
    <location>
        <begin position="15"/>
        <end position="37"/>
    </location>
</feature>
<keyword evidence="1" id="KW-0472">Membrane</keyword>
<dbReference type="EMBL" id="JBDFQZ010000004">
    <property type="protein sequence ID" value="KAK9735740.1"/>
    <property type="molecule type" value="Genomic_DNA"/>
</dbReference>
<name>A0AAW1LPX1_SAPOF</name>
<reference evidence="2" key="1">
    <citation type="submission" date="2024-03" db="EMBL/GenBank/DDBJ databases">
        <title>WGS assembly of Saponaria officinalis var. Norfolk2.</title>
        <authorList>
            <person name="Jenkins J."/>
            <person name="Shu S."/>
            <person name="Grimwood J."/>
            <person name="Barry K."/>
            <person name="Goodstein D."/>
            <person name="Schmutz J."/>
            <person name="Leebens-Mack J."/>
            <person name="Osbourn A."/>
        </authorList>
    </citation>
    <scope>NUCLEOTIDE SEQUENCE [LARGE SCALE GENOMIC DNA]</scope>
    <source>
        <strain evidence="2">JIC</strain>
    </source>
</reference>
<feature type="transmembrane region" description="Helical" evidence="1">
    <location>
        <begin position="65"/>
        <end position="86"/>
    </location>
</feature>
<evidence type="ECO:0000313" key="2">
    <source>
        <dbReference type="EMBL" id="KAK9735740.1"/>
    </source>
</evidence>
<keyword evidence="1" id="KW-0812">Transmembrane</keyword>
<sequence>MILHVFGSFPLWNMYFVYILEYSFRYIWMLFAGFGCLHAGEVKRVKKTYFVGPCFMPRVFCTYMYIYKFLFNFLCILNTEVMYIFIVEFCLVNFSNRPGTDSVFRCRVTIVIRDYPKNFIFTKNSDFILSYHYYGCIVYPGGYSISFSFYFNEMKS</sequence>
<dbReference type="Proteomes" id="UP001443914">
    <property type="component" value="Unassembled WGS sequence"/>
</dbReference>
<protein>
    <submittedName>
        <fullName evidence="2">Uncharacterized protein</fullName>
    </submittedName>
</protein>
<keyword evidence="3" id="KW-1185">Reference proteome</keyword>
<keyword evidence="1" id="KW-1133">Transmembrane helix</keyword>
<evidence type="ECO:0000256" key="1">
    <source>
        <dbReference type="SAM" id="Phobius"/>
    </source>
</evidence>
<evidence type="ECO:0000313" key="3">
    <source>
        <dbReference type="Proteomes" id="UP001443914"/>
    </source>
</evidence>
<dbReference type="AlphaFoldDB" id="A0AAW1LPX1"/>
<proteinExistence type="predicted"/>
<accession>A0AAW1LPX1</accession>